<dbReference type="GeneID" id="24131485"/>
<sequence>MNATRYPESYQASLGMTTQQYVSMVKTIFLGLSGAALGAFVLVLYGLCMKRPTWWYGILVRWLRISDPDATTSAIFQRSNAVAVHRRQSSNPLSMSLVEWRQFQEQQETPPLRGKELTPPYYPISALNSSVGTERPSSSHDSHDAAGYDAATLRSV</sequence>
<name>A0A067C3L3_SAPPC</name>
<evidence type="ECO:0000313" key="3">
    <source>
        <dbReference type="EMBL" id="KDO25374.1"/>
    </source>
</evidence>
<dbReference type="RefSeq" id="XP_012203802.1">
    <property type="nucleotide sequence ID" value="XM_012348412.1"/>
</dbReference>
<accession>A0A067C3L3</accession>
<keyword evidence="2" id="KW-0472">Membrane</keyword>
<feature type="transmembrane region" description="Helical" evidence="2">
    <location>
        <begin position="28"/>
        <end position="48"/>
    </location>
</feature>
<dbReference type="VEuPathDB" id="FungiDB:SPRG_09315"/>
<dbReference type="KEGG" id="spar:SPRG_09315"/>
<evidence type="ECO:0000256" key="2">
    <source>
        <dbReference type="SAM" id="Phobius"/>
    </source>
</evidence>
<proteinExistence type="predicted"/>
<protein>
    <submittedName>
        <fullName evidence="3">Uncharacterized protein</fullName>
    </submittedName>
</protein>
<feature type="compositionally biased region" description="Basic and acidic residues" evidence="1">
    <location>
        <begin position="137"/>
        <end position="146"/>
    </location>
</feature>
<gene>
    <name evidence="3" type="ORF">SPRG_09315</name>
</gene>
<organism evidence="3 4">
    <name type="scientific">Saprolegnia parasitica (strain CBS 223.65)</name>
    <dbReference type="NCBI Taxonomy" id="695850"/>
    <lineage>
        <taxon>Eukaryota</taxon>
        <taxon>Sar</taxon>
        <taxon>Stramenopiles</taxon>
        <taxon>Oomycota</taxon>
        <taxon>Saprolegniomycetes</taxon>
        <taxon>Saprolegniales</taxon>
        <taxon>Saprolegniaceae</taxon>
        <taxon>Saprolegnia</taxon>
    </lineage>
</organism>
<dbReference type="EMBL" id="KK583232">
    <property type="protein sequence ID" value="KDO25374.1"/>
    <property type="molecule type" value="Genomic_DNA"/>
</dbReference>
<dbReference type="Proteomes" id="UP000030745">
    <property type="component" value="Unassembled WGS sequence"/>
</dbReference>
<keyword evidence="4" id="KW-1185">Reference proteome</keyword>
<evidence type="ECO:0000313" key="4">
    <source>
        <dbReference type="Proteomes" id="UP000030745"/>
    </source>
</evidence>
<keyword evidence="2" id="KW-1133">Transmembrane helix</keyword>
<keyword evidence="2" id="KW-0812">Transmembrane</keyword>
<dbReference type="AlphaFoldDB" id="A0A067C3L3"/>
<feature type="region of interest" description="Disordered" evidence="1">
    <location>
        <begin position="130"/>
        <end position="156"/>
    </location>
</feature>
<evidence type="ECO:0000256" key="1">
    <source>
        <dbReference type="SAM" id="MobiDB-lite"/>
    </source>
</evidence>
<reference evidence="3 4" key="1">
    <citation type="journal article" date="2013" name="PLoS Genet.">
        <title>Distinctive expansion of potential virulence genes in the genome of the oomycete fish pathogen Saprolegnia parasitica.</title>
        <authorList>
            <person name="Jiang R.H."/>
            <person name="de Bruijn I."/>
            <person name="Haas B.J."/>
            <person name="Belmonte R."/>
            <person name="Lobach L."/>
            <person name="Christie J."/>
            <person name="van den Ackerveken G."/>
            <person name="Bottin A."/>
            <person name="Bulone V."/>
            <person name="Diaz-Moreno S.M."/>
            <person name="Dumas B."/>
            <person name="Fan L."/>
            <person name="Gaulin E."/>
            <person name="Govers F."/>
            <person name="Grenville-Briggs L.J."/>
            <person name="Horner N.R."/>
            <person name="Levin J.Z."/>
            <person name="Mammella M."/>
            <person name="Meijer H.J."/>
            <person name="Morris P."/>
            <person name="Nusbaum C."/>
            <person name="Oome S."/>
            <person name="Phillips A.J."/>
            <person name="van Rooyen D."/>
            <person name="Rzeszutek E."/>
            <person name="Saraiva M."/>
            <person name="Secombes C.J."/>
            <person name="Seidl M.F."/>
            <person name="Snel B."/>
            <person name="Stassen J.H."/>
            <person name="Sykes S."/>
            <person name="Tripathy S."/>
            <person name="van den Berg H."/>
            <person name="Vega-Arreguin J.C."/>
            <person name="Wawra S."/>
            <person name="Young S.K."/>
            <person name="Zeng Q."/>
            <person name="Dieguez-Uribeondo J."/>
            <person name="Russ C."/>
            <person name="Tyler B.M."/>
            <person name="van West P."/>
        </authorList>
    </citation>
    <scope>NUCLEOTIDE SEQUENCE [LARGE SCALE GENOMIC DNA]</scope>
    <source>
        <strain evidence="3 4">CBS 223.65</strain>
    </source>
</reference>
<dbReference type="OrthoDB" id="10426920at2759"/>